<dbReference type="SUPFAM" id="SSF54631">
    <property type="entry name" value="CBS-domain pair"/>
    <property type="match status" value="1"/>
</dbReference>
<name>A0A1Y4DNK8_9BACT</name>
<comment type="caution">
    <text evidence="2">The sequence shown here is derived from an EMBL/GenBank/DDBJ whole genome shotgun (WGS) entry which is preliminary data.</text>
</comment>
<evidence type="ECO:0000313" key="2">
    <source>
        <dbReference type="EMBL" id="OUO56991.1"/>
    </source>
</evidence>
<dbReference type="GO" id="GO:0016020">
    <property type="term" value="C:membrane"/>
    <property type="evidence" value="ECO:0007669"/>
    <property type="project" value="InterPro"/>
</dbReference>
<dbReference type="EMBL" id="NFJD01000002">
    <property type="protein sequence ID" value="OUO56991.1"/>
    <property type="molecule type" value="Genomic_DNA"/>
</dbReference>
<dbReference type="InterPro" id="IPR006669">
    <property type="entry name" value="MgtE_transporter"/>
</dbReference>
<dbReference type="InterPro" id="IPR000644">
    <property type="entry name" value="CBS_dom"/>
</dbReference>
<proteinExistence type="predicted"/>
<dbReference type="SMART" id="SM00924">
    <property type="entry name" value="MgtE_N"/>
    <property type="match status" value="1"/>
</dbReference>
<dbReference type="SUPFAM" id="SSF158791">
    <property type="entry name" value="MgtE N-terminal domain-like"/>
    <property type="match status" value="1"/>
</dbReference>
<dbReference type="Pfam" id="PF03448">
    <property type="entry name" value="MgtE_N"/>
    <property type="match status" value="1"/>
</dbReference>
<dbReference type="AlphaFoldDB" id="A0A1Y4DNK8"/>
<dbReference type="PANTHER" id="PTHR43773">
    <property type="entry name" value="MAGNESIUM TRANSPORTER MGTE"/>
    <property type="match status" value="1"/>
</dbReference>
<feature type="domain" description="Magnesium transporter MgtE intracellular" evidence="1">
    <location>
        <begin position="19"/>
        <end position="122"/>
    </location>
</feature>
<gene>
    <name evidence="2" type="ORF">B5F75_03850</name>
</gene>
<dbReference type="Proteomes" id="UP000196368">
    <property type="component" value="Unassembled WGS sequence"/>
</dbReference>
<dbReference type="PANTHER" id="PTHR43773:SF1">
    <property type="entry name" value="MAGNESIUM TRANSPORTER MGTE"/>
    <property type="match status" value="1"/>
</dbReference>
<organism evidence="2 3">
    <name type="scientific">Candidatus Avelusimicrobium gallicola</name>
    <dbReference type="NCBI Taxonomy" id="2562704"/>
    <lineage>
        <taxon>Bacteria</taxon>
        <taxon>Pseudomonadati</taxon>
        <taxon>Elusimicrobiota</taxon>
        <taxon>Elusimicrobia</taxon>
        <taxon>Elusimicrobiales</taxon>
        <taxon>Elusimicrobiaceae</taxon>
        <taxon>Candidatus Avelusimicrobium</taxon>
    </lineage>
</organism>
<evidence type="ECO:0000259" key="1">
    <source>
        <dbReference type="SMART" id="SM00924"/>
    </source>
</evidence>
<dbReference type="RefSeq" id="WP_087288127.1">
    <property type="nucleotide sequence ID" value="NZ_NFJD01000002.1"/>
</dbReference>
<keyword evidence="3" id="KW-1185">Reference proteome</keyword>
<accession>A0A1Y4DNK8</accession>
<evidence type="ECO:0000313" key="3">
    <source>
        <dbReference type="Proteomes" id="UP000196368"/>
    </source>
</evidence>
<protein>
    <recommendedName>
        <fullName evidence="1">Magnesium transporter MgtE intracellular domain-containing protein</fullName>
    </recommendedName>
</protein>
<reference evidence="3" key="1">
    <citation type="submission" date="2017-04" db="EMBL/GenBank/DDBJ databases">
        <title>Function of individual gut microbiota members based on whole genome sequencing of pure cultures obtained from chicken caecum.</title>
        <authorList>
            <person name="Medvecky M."/>
            <person name="Cejkova D."/>
            <person name="Polansky O."/>
            <person name="Karasova D."/>
            <person name="Kubasova T."/>
            <person name="Cizek A."/>
            <person name="Rychlik I."/>
        </authorList>
    </citation>
    <scope>NUCLEOTIDE SEQUENCE [LARGE SCALE GENOMIC DNA]</scope>
    <source>
        <strain evidence="3">An273</strain>
    </source>
</reference>
<dbReference type="Gene3D" id="3.10.580.10">
    <property type="entry name" value="CBS-domain"/>
    <property type="match status" value="1"/>
</dbReference>
<dbReference type="OrthoDB" id="9790355at2"/>
<dbReference type="GO" id="GO:0015095">
    <property type="term" value="F:magnesium ion transmembrane transporter activity"/>
    <property type="evidence" value="ECO:0007669"/>
    <property type="project" value="InterPro"/>
</dbReference>
<sequence>MNSPMHALAGVITEKFIAADPAAAARALETLATHEVLLLVSSLKAQTLVACLNPMNPAKAAAVLRRLPMRQASYVLAHLDVPQAARLMNEFSAPYRERMAAVLEPAFAELLKKASSYPPGSVGLLMTTDVVAVRTESKLSALIERLKNLPRKKLPAVCFVTGKDGELKGVIRTAELAFYTPASVCGSVMSPVAALHPEQDAQTARETFLKEQTDILPVTDGKNILLGFLAKQNLPPAADKKPFWKRLAE</sequence>
<dbReference type="InterPro" id="IPR006668">
    <property type="entry name" value="Mg_transptr_MgtE_intracell_dom"/>
</dbReference>
<dbReference type="InterPro" id="IPR046342">
    <property type="entry name" value="CBS_dom_sf"/>
</dbReference>
<dbReference type="Pfam" id="PF00571">
    <property type="entry name" value="CBS"/>
    <property type="match status" value="1"/>
</dbReference>